<organism evidence="3 4">
    <name type="scientific">Candidatus Thermofonsia Clade 1 bacterium</name>
    <dbReference type="NCBI Taxonomy" id="2364210"/>
    <lineage>
        <taxon>Bacteria</taxon>
        <taxon>Bacillati</taxon>
        <taxon>Chloroflexota</taxon>
        <taxon>Candidatus Thermofontia</taxon>
        <taxon>Candidatus Thermofonsia Clade 1</taxon>
    </lineage>
</organism>
<evidence type="ECO:0000313" key="4">
    <source>
        <dbReference type="Proteomes" id="UP000229681"/>
    </source>
</evidence>
<protein>
    <recommendedName>
        <fullName evidence="2">J domain-containing protein</fullName>
    </recommendedName>
</protein>
<dbReference type="SMART" id="SM00271">
    <property type="entry name" value="DnaJ"/>
    <property type="match status" value="1"/>
</dbReference>
<evidence type="ECO:0000259" key="2">
    <source>
        <dbReference type="PROSITE" id="PS50076"/>
    </source>
</evidence>
<dbReference type="InterPro" id="IPR018253">
    <property type="entry name" value="DnaJ_domain_CS"/>
</dbReference>
<name>A0A2M8PAF3_9CHLR</name>
<dbReference type="Pfam" id="PF00226">
    <property type="entry name" value="DnaJ"/>
    <property type="match status" value="1"/>
</dbReference>
<dbReference type="PROSITE" id="PS50076">
    <property type="entry name" value="DNAJ_2"/>
    <property type="match status" value="1"/>
</dbReference>
<feature type="non-terminal residue" evidence="3">
    <location>
        <position position="296"/>
    </location>
</feature>
<evidence type="ECO:0000256" key="1">
    <source>
        <dbReference type="SAM" id="Phobius"/>
    </source>
</evidence>
<proteinExistence type="predicted"/>
<accession>A0A2M8PAF3</accession>
<dbReference type="InterPro" id="IPR052763">
    <property type="entry name" value="DnaJ_C4"/>
</dbReference>
<dbReference type="AlphaFoldDB" id="A0A2M8PAF3"/>
<sequence length="296" mass="34066">MSRYSIRYDPQNDFYQLLGVPTNANLEQVQRAFRQRAKELHPDRNPDRVRWATEQFRRLSEAYEVLSDAARRWEYDRQRRKVKPAAYADWAAWQAEPASARTPDPSEGEAFWTWYRNVKPRYTRYNDPYAAAVRNLFVSPYRYVLMILGIVFLANVIFISLAQGNGLMQRALQQEQTAIALSLAPTQTYSAALRARCPDPNARIALPQPDSRINPAQFLVRGTADHPDFDHYELYAFAYGEATQQPSILLANVRRPVRDGVLLERADISQLGAARYTLRLTVFLKNGRTLPPCEVP</sequence>
<dbReference type="Proteomes" id="UP000229681">
    <property type="component" value="Unassembled WGS sequence"/>
</dbReference>
<dbReference type="InterPro" id="IPR036869">
    <property type="entry name" value="J_dom_sf"/>
</dbReference>
<dbReference type="PANTHER" id="PTHR44825">
    <property type="match status" value="1"/>
</dbReference>
<keyword evidence="1" id="KW-1133">Transmembrane helix</keyword>
<keyword evidence="1" id="KW-0812">Transmembrane</keyword>
<gene>
    <name evidence="3" type="ORF">CUN49_15220</name>
</gene>
<dbReference type="PANTHER" id="PTHR44825:SF1">
    <property type="entry name" value="DNAJ HOMOLOG SUBFAMILY C MEMBER 4"/>
    <property type="match status" value="1"/>
</dbReference>
<dbReference type="EMBL" id="PGTM01000352">
    <property type="protein sequence ID" value="PJF34530.1"/>
    <property type="molecule type" value="Genomic_DNA"/>
</dbReference>
<dbReference type="InterPro" id="IPR001623">
    <property type="entry name" value="DnaJ_domain"/>
</dbReference>
<feature type="domain" description="J" evidence="2">
    <location>
        <begin position="13"/>
        <end position="79"/>
    </location>
</feature>
<dbReference type="Gene3D" id="1.10.287.110">
    <property type="entry name" value="DnaJ domain"/>
    <property type="match status" value="1"/>
</dbReference>
<dbReference type="PRINTS" id="PR00625">
    <property type="entry name" value="JDOMAIN"/>
</dbReference>
<dbReference type="CDD" id="cd06257">
    <property type="entry name" value="DnaJ"/>
    <property type="match status" value="1"/>
</dbReference>
<feature type="transmembrane region" description="Helical" evidence="1">
    <location>
        <begin position="143"/>
        <end position="162"/>
    </location>
</feature>
<comment type="caution">
    <text evidence="3">The sequence shown here is derived from an EMBL/GenBank/DDBJ whole genome shotgun (WGS) entry which is preliminary data.</text>
</comment>
<dbReference type="PROSITE" id="PS00636">
    <property type="entry name" value="DNAJ_1"/>
    <property type="match status" value="1"/>
</dbReference>
<dbReference type="SUPFAM" id="SSF46565">
    <property type="entry name" value="Chaperone J-domain"/>
    <property type="match status" value="1"/>
</dbReference>
<evidence type="ECO:0000313" key="3">
    <source>
        <dbReference type="EMBL" id="PJF34530.1"/>
    </source>
</evidence>
<keyword evidence="1" id="KW-0472">Membrane</keyword>
<reference evidence="3 4" key="1">
    <citation type="submission" date="2017-11" db="EMBL/GenBank/DDBJ databases">
        <title>Evolution of Phototrophy in the Chloroflexi Phylum Driven by Horizontal Gene Transfer.</title>
        <authorList>
            <person name="Ward L.M."/>
            <person name="Hemp J."/>
            <person name="Shih P.M."/>
            <person name="Mcglynn S.E."/>
            <person name="Fischer W."/>
        </authorList>
    </citation>
    <scope>NUCLEOTIDE SEQUENCE [LARGE SCALE GENOMIC DNA]</scope>
    <source>
        <strain evidence="3">JP3_13</strain>
    </source>
</reference>